<dbReference type="InterPro" id="IPR010664">
    <property type="entry name" value="LipoPS_assembly_LptC-rel"/>
</dbReference>
<feature type="transmembrane region" description="Helical" evidence="1">
    <location>
        <begin position="31"/>
        <end position="49"/>
    </location>
</feature>
<dbReference type="Pfam" id="PF06835">
    <property type="entry name" value="LptC"/>
    <property type="match status" value="1"/>
</dbReference>
<evidence type="ECO:0000256" key="1">
    <source>
        <dbReference type="SAM" id="Phobius"/>
    </source>
</evidence>
<keyword evidence="1" id="KW-1133">Transmembrane helix</keyword>
<dbReference type="NCBIfam" id="TIGR04409">
    <property type="entry name" value="LptC_YrbK"/>
    <property type="match status" value="1"/>
</dbReference>
<keyword evidence="1" id="KW-0472">Membrane</keyword>
<dbReference type="RefSeq" id="WP_273690330.1">
    <property type="nucleotide sequence ID" value="NZ_CP117411.1"/>
</dbReference>
<proteinExistence type="predicted"/>
<dbReference type="Proteomes" id="UP001220395">
    <property type="component" value="Chromosome"/>
</dbReference>
<keyword evidence="1" id="KW-0812">Transmembrane</keyword>
<name>A0ABY7TR97_9SPHN</name>
<organism evidence="2 3">
    <name type="scientific">Sphingomonas naphthae</name>
    <dbReference type="NCBI Taxonomy" id="1813468"/>
    <lineage>
        <taxon>Bacteria</taxon>
        <taxon>Pseudomonadati</taxon>
        <taxon>Pseudomonadota</taxon>
        <taxon>Alphaproteobacteria</taxon>
        <taxon>Sphingomonadales</taxon>
        <taxon>Sphingomonadaceae</taxon>
        <taxon>Sphingomonas</taxon>
    </lineage>
</organism>
<evidence type="ECO:0000313" key="3">
    <source>
        <dbReference type="Proteomes" id="UP001220395"/>
    </source>
</evidence>
<keyword evidence="3" id="KW-1185">Reference proteome</keyword>
<dbReference type="InterPro" id="IPR026265">
    <property type="entry name" value="LptC"/>
</dbReference>
<evidence type="ECO:0000313" key="2">
    <source>
        <dbReference type="EMBL" id="WCT74905.1"/>
    </source>
</evidence>
<accession>A0ABY7TR97</accession>
<dbReference type="Gene3D" id="2.60.450.10">
    <property type="entry name" value="Lipopolysaccharide (LPS) transport protein A like domain"/>
    <property type="match status" value="1"/>
</dbReference>
<reference evidence="2 3" key="1">
    <citation type="submission" date="2023-02" db="EMBL/GenBank/DDBJ databases">
        <title>Genome sequence of Sphingomonas naphthae.</title>
        <authorList>
            <person name="Kim S."/>
            <person name="Heo J."/>
            <person name="Kwon S.-W."/>
        </authorList>
    </citation>
    <scope>NUCLEOTIDE SEQUENCE [LARGE SCALE GENOMIC DNA]</scope>
    <source>
        <strain evidence="2 3">KACC 18716</strain>
    </source>
</reference>
<sequence>MATRADTIRDRRQGWAVPGGSHDRLIRVVRVALPLAVVVLGLFLAAVPLTSQRDISFVLSKDRVEIAHERMRLSRAVYRGQDAKGQPFNLTAASAVQQTSADPVVKMQTLRARLAQPNGEALAVAPQGRYDMNSEKIAIDGPVRLSDSTGYRLDTRNVDIDLKTRQFASRTPVSGLSPTGRFTADRMTGDLNSHVVVLEGRARLHIVQGQSKAAK</sequence>
<protein>
    <submittedName>
        <fullName evidence="2">LPS export ABC transporter periplasmic protein LptC</fullName>
    </submittedName>
</protein>
<gene>
    <name evidence="2" type="primary">lptC</name>
    <name evidence="2" type="ORF">PQ455_06715</name>
</gene>
<dbReference type="EMBL" id="CP117411">
    <property type="protein sequence ID" value="WCT74905.1"/>
    <property type="molecule type" value="Genomic_DNA"/>
</dbReference>